<dbReference type="Proteomes" id="UP000663872">
    <property type="component" value="Unassembled WGS sequence"/>
</dbReference>
<dbReference type="EMBL" id="CAJNYU010001034">
    <property type="protein sequence ID" value="CAF3405999.1"/>
    <property type="molecule type" value="Genomic_DNA"/>
</dbReference>
<organism evidence="1 3">
    <name type="scientific">Rotaria socialis</name>
    <dbReference type="NCBI Taxonomy" id="392032"/>
    <lineage>
        <taxon>Eukaryota</taxon>
        <taxon>Metazoa</taxon>
        <taxon>Spiralia</taxon>
        <taxon>Gnathifera</taxon>
        <taxon>Rotifera</taxon>
        <taxon>Eurotatoria</taxon>
        <taxon>Bdelloidea</taxon>
        <taxon>Philodinida</taxon>
        <taxon>Philodinidae</taxon>
        <taxon>Rotaria</taxon>
    </lineage>
</organism>
<feature type="non-terminal residue" evidence="1">
    <location>
        <position position="1"/>
    </location>
</feature>
<protein>
    <submittedName>
        <fullName evidence="1">Uncharacterized protein</fullName>
    </submittedName>
</protein>
<evidence type="ECO:0000313" key="1">
    <source>
        <dbReference type="EMBL" id="CAF3405999.1"/>
    </source>
</evidence>
<proteinExistence type="predicted"/>
<dbReference type="EMBL" id="CAJNYT010001650">
    <property type="protein sequence ID" value="CAF3422999.1"/>
    <property type="molecule type" value="Genomic_DNA"/>
</dbReference>
<accession>A0A818AME9</accession>
<reference evidence="1" key="1">
    <citation type="submission" date="2021-02" db="EMBL/GenBank/DDBJ databases">
        <authorList>
            <person name="Nowell W R."/>
        </authorList>
    </citation>
    <scope>NUCLEOTIDE SEQUENCE</scope>
</reference>
<gene>
    <name evidence="1" type="ORF">FME351_LOCUS9519</name>
    <name evidence="2" type="ORF">GRG538_LOCUS11945</name>
</gene>
<dbReference type="AlphaFoldDB" id="A0A818AME9"/>
<name>A0A818AME9_9BILA</name>
<sequence>FLRFSISPDSTLRDANPICNWHQQFRDSLISTYAQHQMLESVDFFYNKVICLQQIH</sequence>
<comment type="caution">
    <text evidence="1">The sequence shown here is derived from an EMBL/GenBank/DDBJ whole genome shotgun (WGS) entry which is preliminary data.</text>
</comment>
<dbReference type="Proteomes" id="UP000663869">
    <property type="component" value="Unassembled WGS sequence"/>
</dbReference>
<evidence type="ECO:0000313" key="2">
    <source>
        <dbReference type="EMBL" id="CAF3422999.1"/>
    </source>
</evidence>
<evidence type="ECO:0000313" key="3">
    <source>
        <dbReference type="Proteomes" id="UP000663869"/>
    </source>
</evidence>